<keyword evidence="5" id="KW-1185">Reference proteome</keyword>
<organism evidence="4 5">
    <name type="scientific">Halorubrum persicum</name>
    <dbReference type="NCBI Taxonomy" id="1383844"/>
    <lineage>
        <taxon>Archaea</taxon>
        <taxon>Methanobacteriati</taxon>
        <taxon>Methanobacteriota</taxon>
        <taxon>Stenosarchaea group</taxon>
        <taxon>Halobacteria</taxon>
        <taxon>Halobacteriales</taxon>
        <taxon>Haloferacaceae</taxon>
        <taxon>Halorubrum</taxon>
    </lineage>
</organism>
<feature type="region of interest" description="Disordered" evidence="1">
    <location>
        <begin position="176"/>
        <end position="231"/>
    </location>
</feature>
<dbReference type="RefSeq" id="WP_099255845.1">
    <property type="nucleotide sequence ID" value="NZ_NHOA01000107.1"/>
</dbReference>
<evidence type="ECO:0000259" key="3">
    <source>
        <dbReference type="Pfam" id="PF03703"/>
    </source>
</evidence>
<feature type="transmembrane region" description="Helical" evidence="2">
    <location>
        <begin position="34"/>
        <end position="59"/>
    </location>
</feature>
<dbReference type="EMBL" id="NHOA01000107">
    <property type="protein sequence ID" value="PHQ38371.1"/>
    <property type="molecule type" value="Genomic_DNA"/>
</dbReference>
<dbReference type="AlphaFoldDB" id="A0A2G1WHA4"/>
<dbReference type="Pfam" id="PF03703">
    <property type="entry name" value="bPH_2"/>
    <property type="match status" value="1"/>
</dbReference>
<keyword evidence="2" id="KW-0472">Membrane</keyword>
<feature type="compositionally biased region" description="Polar residues" evidence="1">
    <location>
        <begin position="176"/>
        <end position="194"/>
    </location>
</feature>
<evidence type="ECO:0000313" key="5">
    <source>
        <dbReference type="Proteomes" id="UP000222824"/>
    </source>
</evidence>
<evidence type="ECO:0000313" key="4">
    <source>
        <dbReference type="EMBL" id="PHQ38371.1"/>
    </source>
</evidence>
<protein>
    <recommendedName>
        <fullName evidence="3">YdbS-like PH domain-containing protein</fullName>
    </recommendedName>
</protein>
<keyword evidence="2" id="KW-1133">Transmembrane helix</keyword>
<feature type="domain" description="YdbS-like PH" evidence="3">
    <location>
        <begin position="63"/>
        <end position="138"/>
    </location>
</feature>
<dbReference type="OrthoDB" id="203544at2157"/>
<comment type="caution">
    <text evidence="4">The sequence shown here is derived from an EMBL/GenBank/DDBJ whole genome shotgun (WGS) entry which is preliminary data.</text>
</comment>
<sequence>MAASSTIDPETADWLTLDEDEEIVWSGKPHESSLIPALVVGLPLSLILIGLFIIAGAYLQRENTQFVVTTDGLYKKRGVLSRDVQRIDFGKVQNTSYSQGFFGSRFGYGNVDISTAGGSGIEMQFRSVPEPREIQELINKRVKGSRGDPTTESGETKGDVLDEILVELRDIRATLEAQQGATTNTADTMSNTGNAADEQSADEETTSRSEVVSSGPRAENATADQESTDER</sequence>
<dbReference type="PANTHER" id="PTHR37938:SF1">
    <property type="entry name" value="BLL0215 PROTEIN"/>
    <property type="match status" value="1"/>
</dbReference>
<dbReference type="PANTHER" id="PTHR37938">
    <property type="entry name" value="BLL0215 PROTEIN"/>
    <property type="match status" value="1"/>
</dbReference>
<keyword evidence="2" id="KW-0812">Transmembrane</keyword>
<feature type="region of interest" description="Disordered" evidence="1">
    <location>
        <begin position="139"/>
        <end position="161"/>
    </location>
</feature>
<evidence type="ECO:0000256" key="2">
    <source>
        <dbReference type="SAM" id="Phobius"/>
    </source>
</evidence>
<evidence type="ECO:0000256" key="1">
    <source>
        <dbReference type="SAM" id="MobiDB-lite"/>
    </source>
</evidence>
<reference evidence="4 5" key="1">
    <citation type="journal article" date="2014" name="Front. Microbiol.">
        <title>Population and genomic analysis of the genus Halorubrum.</title>
        <authorList>
            <person name="Fullmer M.S."/>
            <person name="Soucy S.M."/>
            <person name="Swithers K.S."/>
            <person name="Makkay A.M."/>
            <person name="Wheeler R."/>
            <person name="Ventosa A."/>
            <person name="Gogarten J.P."/>
            <person name="Papke R.T."/>
        </authorList>
    </citation>
    <scope>NUCLEOTIDE SEQUENCE [LARGE SCALE GENOMIC DNA]</scope>
    <source>
        <strain evidence="4 5">C49</strain>
    </source>
</reference>
<dbReference type="InterPro" id="IPR005182">
    <property type="entry name" value="YdbS-like_PH"/>
</dbReference>
<name>A0A2G1WHA4_9EURY</name>
<accession>A0A2G1WHA4</accession>
<dbReference type="Proteomes" id="UP000222824">
    <property type="component" value="Unassembled WGS sequence"/>
</dbReference>
<proteinExistence type="predicted"/>
<gene>
    <name evidence="4" type="ORF">DJ69_12040</name>
</gene>